<dbReference type="CDD" id="cd03801">
    <property type="entry name" value="GT4_PimA-like"/>
    <property type="match status" value="1"/>
</dbReference>
<accession>A0ABS4APM7</accession>
<dbReference type="RefSeq" id="WP_209350701.1">
    <property type="nucleotide sequence ID" value="NZ_JAGIYZ010000003.1"/>
</dbReference>
<dbReference type="PANTHER" id="PTHR46656">
    <property type="entry name" value="PUTATIVE-RELATED"/>
    <property type="match status" value="1"/>
</dbReference>
<reference evidence="2 3" key="1">
    <citation type="submission" date="2021-03" db="EMBL/GenBank/DDBJ databases">
        <authorList>
            <person name="So Y."/>
        </authorList>
    </citation>
    <scope>NUCLEOTIDE SEQUENCE [LARGE SCALE GENOMIC DNA]</scope>
    <source>
        <strain evidence="2 3">PWR1</strain>
    </source>
</reference>
<dbReference type="EMBL" id="JAGIYZ010000003">
    <property type="protein sequence ID" value="MBP0463313.1"/>
    <property type="molecule type" value="Genomic_DNA"/>
</dbReference>
<dbReference type="Pfam" id="PF00534">
    <property type="entry name" value="Glycos_transf_1"/>
    <property type="match status" value="1"/>
</dbReference>
<evidence type="ECO:0000313" key="2">
    <source>
        <dbReference type="EMBL" id="MBP0463313.1"/>
    </source>
</evidence>
<dbReference type="PANTHER" id="PTHR46656:SF3">
    <property type="entry name" value="PUTATIVE-RELATED"/>
    <property type="match status" value="1"/>
</dbReference>
<name>A0ABS4APM7_9PROT</name>
<comment type="caution">
    <text evidence="2">The sequence shown here is derived from an EMBL/GenBank/DDBJ whole genome shotgun (WGS) entry which is preliminary data.</text>
</comment>
<sequence length="648" mass="69141">MRLLIEGWRNISHSYALVNQFQIVALARMPGITLFHEDQGLPANWDAKKNPAGFPAADAALIAGLPPPDGPVDAVYRCAWPFSAGAAEDRRRRVTYMITEMGLGTKSLIPADPAAFTRGDRVVVTPTAWSRDRIVEHGIDPAGIHLVPHAVDAVAFRPMGRDERAAVRARLGIAEDEVLLLNVGGAFWNKGIDKLLEAFAVLRARGRRVRLVLKDLSGLYGVGVKETIAQTAPRCPALLDENTISAISVIQGSLEREALRELYCAADAYVSPYRAEGFNLPVLEAIACARPVIVTEGGATADFCPAPLARTVAATPGTLDREPGCPPGRYLEPDLDALVAAIEGIAPGMDLSETAMAARAGVLAHFSWETAARGIVALAAEGAHAAGEFVPAPPRAAPSQPELLDLLARMHPRSMAAQRKVRVGNAWDGGYVLPEAALRAEVVLSIGVGNDVSFDFAMAERGAQVLQFDHTVEAPPTAHPNFRFHRAGWGAETAGPLLSFAALHAATEAVPGAHRMLKFDVEGAEYEALAATDTAQLAAYEVIVCELHDLNAIGTPEGFDRLARCLDALTRHHEPVHLHANNYAGMALVNGVPVPQVVELTLLRRDLDAFGGPSAEPMPGPLDRPNHPSLPDLCLTPFGRMVEVGRAA</sequence>
<organism evidence="2 3">
    <name type="scientific">Roseomonas nitratireducens</name>
    <dbReference type="NCBI Taxonomy" id="2820810"/>
    <lineage>
        <taxon>Bacteria</taxon>
        <taxon>Pseudomonadati</taxon>
        <taxon>Pseudomonadota</taxon>
        <taxon>Alphaproteobacteria</taxon>
        <taxon>Acetobacterales</taxon>
        <taxon>Roseomonadaceae</taxon>
        <taxon>Roseomonas</taxon>
    </lineage>
</organism>
<feature type="domain" description="Glycosyl transferase family 1" evidence="1">
    <location>
        <begin position="166"/>
        <end position="301"/>
    </location>
</feature>
<dbReference type="Proteomes" id="UP000680815">
    <property type="component" value="Unassembled WGS sequence"/>
</dbReference>
<dbReference type="Gene3D" id="3.40.50.2000">
    <property type="entry name" value="Glycogen Phosphorylase B"/>
    <property type="match status" value="1"/>
</dbReference>
<evidence type="ECO:0000259" key="1">
    <source>
        <dbReference type="Pfam" id="PF00534"/>
    </source>
</evidence>
<protein>
    <submittedName>
        <fullName evidence="2">Glycosyltransferase family 4 protein</fullName>
    </submittedName>
</protein>
<proteinExistence type="predicted"/>
<dbReference type="InterPro" id="IPR001296">
    <property type="entry name" value="Glyco_trans_1"/>
</dbReference>
<gene>
    <name evidence="2" type="ORF">J5Y09_05275</name>
</gene>
<dbReference type="SUPFAM" id="SSF53756">
    <property type="entry name" value="UDP-Glycosyltransferase/glycogen phosphorylase"/>
    <property type="match status" value="1"/>
</dbReference>
<evidence type="ECO:0000313" key="3">
    <source>
        <dbReference type="Proteomes" id="UP000680815"/>
    </source>
</evidence>
<keyword evidence="3" id="KW-1185">Reference proteome</keyword>